<protein>
    <submittedName>
        <fullName evidence="2">Uncharacterized protein</fullName>
    </submittedName>
</protein>
<dbReference type="EMBL" id="BGPR01048079">
    <property type="protein sequence ID" value="GBO25095.1"/>
    <property type="molecule type" value="Genomic_DNA"/>
</dbReference>
<organism evidence="2 3">
    <name type="scientific">Araneus ventricosus</name>
    <name type="common">Orbweaver spider</name>
    <name type="synonym">Epeira ventricosa</name>
    <dbReference type="NCBI Taxonomy" id="182803"/>
    <lineage>
        <taxon>Eukaryota</taxon>
        <taxon>Metazoa</taxon>
        <taxon>Ecdysozoa</taxon>
        <taxon>Arthropoda</taxon>
        <taxon>Chelicerata</taxon>
        <taxon>Arachnida</taxon>
        <taxon>Araneae</taxon>
        <taxon>Araneomorphae</taxon>
        <taxon>Entelegynae</taxon>
        <taxon>Araneoidea</taxon>
        <taxon>Araneidae</taxon>
        <taxon>Araneus</taxon>
    </lineage>
</organism>
<proteinExistence type="predicted"/>
<dbReference type="AlphaFoldDB" id="A0A4Y2VIK3"/>
<reference evidence="2 3" key="1">
    <citation type="journal article" date="2019" name="Sci. Rep.">
        <title>Orb-weaving spider Araneus ventricosus genome elucidates the spidroin gene catalogue.</title>
        <authorList>
            <person name="Kono N."/>
            <person name="Nakamura H."/>
            <person name="Ohtoshi R."/>
            <person name="Moran D.A.P."/>
            <person name="Shinohara A."/>
            <person name="Yoshida Y."/>
            <person name="Fujiwara M."/>
            <person name="Mori M."/>
            <person name="Tomita M."/>
            <person name="Arakawa K."/>
        </authorList>
    </citation>
    <scope>NUCLEOTIDE SEQUENCE [LARGE SCALE GENOMIC DNA]</scope>
</reference>
<keyword evidence="3" id="KW-1185">Reference proteome</keyword>
<sequence length="115" mass="12684">MPGVVKTAPINIKAGFRKTGIYPLNVIIFTEQDFMPAYATDRTNPEPESAVENEVGPTIIPGNDRPEAGFQKIQCQLFRFLSPADTGASMISAENVGPLIPEDVRPLERLNEERK</sequence>
<gene>
    <name evidence="2" type="ORF">AVEN_200968_1</name>
</gene>
<dbReference type="Proteomes" id="UP000499080">
    <property type="component" value="Unassembled WGS sequence"/>
</dbReference>
<dbReference type="OrthoDB" id="4327074at2759"/>
<evidence type="ECO:0000313" key="2">
    <source>
        <dbReference type="EMBL" id="GBO25095.1"/>
    </source>
</evidence>
<evidence type="ECO:0000256" key="1">
    <source>
        <dbReference type="SAM" id="MobiDB-lite"/>
    </source>
</evidence>
<evidence type="ECO:0000313" key="3">
    <source>
        <dbReference type="Proteomes" id="UP000499080"/>
    </source>
</evidence>
<name>A0A4Y2VIK3_ARAVE</name>
<comment type="caution">
    <text evidence="2">The sequence shown here is derived from an EMBL/GenBank/DDBJ whole genome shotgun (WGS) entry which is preliminary data.</text>
</comment>
<accession>A0A4Y2VIK3</accession>
<feature type="region of interest" description="Disordered" evidence="1">
    <location>
        <begin position="39"/>
        <end position="66"/>
    </location>
</feature>